<evidence type="ECO:0000313" key="2">
    <source>
        <dbReference type="Proteomes" id="UP000254512"/>
    </source>
</evidence>
<dbReference type="Proteomes" id="UP000254512">
    <property type="component" value="Unassembled WGS sequence"/>
</dbReference>
<evidence type="ECO:0000313" key="1">
    <source>
        <dbReference type="EMBL" id="STO56327.1"/>
    </source>
</evidence>
<dbReference type="EMBL" id="UGHD01000002">
    <property type="protein sequence ID" value="STO56327.1"/>
    <property type="molecule type" value="Genomic_DNA"/>
</dbReference>
<proteinExistence type="predicted"/>
<dbReference type="STRING" id="673.AL542_07795"/>
<organism evidence="1 2">
    <name type="scientific">Grimontia hollisae</name>
    <name type="common">Vibrio hollisae</name>
    <dbReference type="NCBI Taxonomy" id="673"/>
    <lineage>
        <taxon>Bacteria</taxon>
        <taxon>Pseudomonadati</taxon>
        <taxon>Pseudomonadota</taxon>
        <taxon>Gammaproteobacteria</taxon>
        <taxon>Vibrionales</taxon>
        <taxon>Vibrionaceae</taxon>
        <taxon>Grimontia</taxon>
    </lineage>
</organism>
<dbReference type="AlphaFoldDB" id="A0A377HJK9"/>
<gene>
    <name evidence="1" type="ORF">NCTC11645_00665</name>
</gene>
<sequence>MQWALLVVMVCGLVLAAIPVFSRIVQFADEVEFRYLAQAFAGSAQNVHLRAALKNENKQSDIVIVNHVGFRLSPTNNKHNGFPFALENGAETLADMHAKDCGELLEHFTGQSYWLDNPFEAAADTMSPPKIRAIVVRDKGIEAPPYCRFERPVRTGFGNNGTPDSARHVFAYYPASGRVEVLRENGEVK</sequence>
<accession>A0A377HJK9</accession>
<name>A0A377HJK9_GRIHO</name>
<protein>
    <submittedName>
        <fullName evidence="1">Uncharacterized protein</fullName>
    </submittedName>
</protein>
<reference evidence="1 2" key="1">
    <citation type="submission" date="2018-06" db="EMBL/GenBank/DDBJ databases">
        <authorList>
            <consortium name="Pathogen Informatics"/>
            <person name="Doyle S."/>
        </authorList>
    </citation>
    <scope>NUCLEOTIDE SEQUENCE [LARGE SCALE GENOMIC DNA]</scope>
    <source>
        <strain evidence="1 2">NCTC11645</strain>
    </source>
</reference>